<proteinExistence type="predicted"/>
<reference evidence="1 2" key="2">
    <citation type="submission" date="2015-05" db="EMBL/GenBank/DDBJ databases">
        <authorList>
            <person name="Morales-Cruz A."/>
            <person name="Amrine K.C."/>
            <person name="Cantu D."/>
        </authorList>
    </citation>
    <scope>NUCLEOTIDE SEQUENCE [LARGE SCALE GENOMIC DNA]</scope>
    <source>
        <strain evidence="1">UCRPC4</strain>
    </source>
</reference>
<dbReference type="EMBL" id="LCWF01000071">
    <property type="protein sequence ID" value="KKY23036.1"/>
    <property type="molecule type" value="Genomic_DNA"/>
</dbReference>
<dbReference type="Proteomes" id="UP000053317">
    <property type="component" value="Unassembled WGS sequence"/>
</dbReference>
<gene>
    <name evidence="1" type="ORF">UCRPC4_g03043</name>
</gene>
<protein>
    <submittedName>
        <fullName evidence="1">Putative fungal specific transcription factor</fullName>
    </submittedName>
</protein>
<comment type="caution">
    <text evidence="1">The sequence shown here is derived from an EMBL/GenBank/DDBJ whole genome shotgun (WGS) entry which is preliminary data.</text>
</comment>
<sequence>MSSPKTFQYDDRVLDPAIRSHIATLYAAVDKEDTLDIWGQHFTEDAELKKGAFHVKGRENLIALTKKSWSTQSSRDHIVYAVFPFGPGADEVMLHGRRLSSVISIVRDREIDDVGIQESGNIKVLHTLFIFGNPVRAFIQKSAINIDI</sequence>
<organism evidence="1 2">
    <name type="scientific">Phaeomoniella chlamydospora</name>
    <name type="common">Phaeoacremonium chlamydosporum</name>
    <dbReference type="NCBI Taxonomy" id="158046"/>
    <lineage>
        <taxon>Eukaryota</taxon>
        <taxon>Fungi</taxon>
        <taxon>Dikarya</taxon>
        <taxon>Ascomycota</taxon>
        <taxon>Pezizomycotina</taxon>
        <taxon>Eurotiomycetes</taxon>
        <taxon>Chaetothyriomycetidae</taxon>
        <taxon>Phaeomoniellales</taxon>
        <taxon>Phaeomoniellaceae</taxon>
        <taxon>Phaeomoniella</taxon>
    </lineage>
</organism>
<dbReference type="Gene3D" id="3.10.450.50">
    <property type="match status" value="1"/>
</dbReference>
<name>A0A0G2ELK9_PHACM</name>
<dbReference type="InterPro" id="IPR032710">
    <property type="entry name" value="NTF2-like_dom_sf"/>
</dbReference>
<dbReference type="SUPFAM" id="SSF54427">
    <property type="entry name" value="NTF2-like"/>
    <property type="match status" value="1"/>
</dbReference>
<evidence type="ECO:0000313" key="1">
    <source>
        <dbReference type="EMBL" id="KKY23036.1"/>
    </source>
</evidence>
<dbReference type="AlphaFoldDB" id="A0A0G2ELK9"/>
<accession>A0A0G2ELK9</accession>
<dbReference type="OrthoDB" id="10264449at2759"/>
<keyword evidence="2" id="KW-1185">Reference proteome</keyword>
<reference evidence="1 2" key="1">
    <citation type="submission" date="2015-05" db="EMBL/GenBank/DDBJ databases">
        <title>Distinctive expansion of gene families associated with plant cell wall degradation and secondary metabolism in the genomes of grapevine trunk pathogens.</title>
        <authorList>
            <person name="Lawrence D.P."/>
            <person name="Travadon R."/>
            <person name="Rolshausen P.E."/>
            <person name="Baumgartner K."/>
        </authorList>
    </citation>
    <scope>NUCLEOTIDE SEQUENCE [LARGE SCALE GENOMIC DNA]</scope>
    <source>
        <strain evidence="1">UCRPC4</strain>
    </source>
</reference>
<evidence type="ECO:0000313" key="2">
    <source>
        <dbReference type="Proteomes" id="UP000053317"/>
    </source>
</evidence>